<sequence>MQQARTYVMASEIICYLLPIGLMILLANTNGVSCSRVMVDRSDDEKSPSSSMRRRAQYEQWRRLHGKSYRDASEEEERYHIFRQNVDRIEAFNNANKQQRGGYQLGLNKFADLTNHEFRARHAGGYNPKVSLSATVAPPPNHFKYENVTEVPEALDWRAQGAVTPVKEQLQCGCCWAFSAVAAVEGLNKIKTGELVSLSEQELLDCNGDGMSCDGGIMENAFNFIVNNNGLAAESIYPYTALQSASCGGNGHAGSVRISGYESVPAEDEIALLKAVANQPVSVGINGGTDGFQFYSGGIFDDMDCGPTLNHAVTVVGYGSDEEAGASYWIVKNSWGSGWGEGGYMRITRDTNYAQNPGMCGLAMDGSYPTL</sequence>
<dbReference type="PROSITE" id="PS00639">
    <property type="entry name" value="THIOL_PROTEASE_HIS"/>
    <property type="match status" value="1"/>
</dbReference>
<dbReference type="FunFam" id="3.90.70.10:FF:000067">
    <property type="entry name" value="Senescence-specific cysteine protease"/>
    <property type="match status" value="1"/>
</dbReference>
<dbReference type="EMBL" id="CAMAPF010000219">
    <property type="protein sequence ID" value="CAH9114234.1"/>
    <property type="molecule type" value="Genomic_DNA"/>
</dbReference>
<feature type="domain" description="Cathepsin propeptide inhibitor" evidence="9">
    <location>
        <begin position="58"/>
        <end position="118"/>
    </location>
</feature>
<evidence type="ECO:0008006" key="12">
    <source>
        <dbReference type="Google" id="ProtNLM"/>
    </source>
</evidence>
<feature type="domain" description="Peptidase C1A papain C-terminal" evidence="8">
    <location>
        <begin position="151"/>
        <end position="370"/>
    </location>
</feature>
<evidence type="ECO:0000256" key="3">
    <source>
        <dbReference type="ARBA" id="ARBA00022729"/>
    </source>
</evidence>
<feature type="transmembrane region" description="Helical" evidence="7">
    <location>
        <begin position="7"/>
        <end position="27"/>
    </location>
</feature>
<evidence type="ECO:0000259" key="8">
    <source>
        <dbReference type="SMART" id="SM00645"/>
    </source>
</evidence>
<keyword evidence="7" id="KW-1133">Transmembrane helix</keyword>
<evidence type="ECO:0000256" key="6">
    <source>
        <dbReference type="ARBA" id="ARBA00023157"/>
    </source>
</evidence>
<keyword evidence="6" id="KW-1015">Disulfide bond</keyword>
<dbReference type="InterPro" id="IPR039417">
    <property type="entry name" value="Peptidase_C1A_papain-like"/>
</dbReference>
<dbReference type="PROSITE" id="PS00139">
    <property type="entry name" value="THIOL_PROTEASE_CYS"/>
    <property type="match status" value="1"/>
</dbReference>
<keyword evidence="7" id="KW-0812">Transmembrane</keyword>
<evidence type="ECO:0000256" key="2">
    <source>
        <dbReference type="ARBA" id="ARBA00022670"/>
    </source>
</evidence>
<keyword evidence="7" id="KW-0472">Membrane</keyword>
<dbReference type="SUPFAM" id="SSF54001">
    <property type="entry name" value="Cysteine proteinases"/>
    <property type="match status" value="1"/>
</dbReference>
<dbReference type="SMART" id="SM00645">
    <property type="entry name" value="Pept_C1"/>
    <property type="match status" value="1"/>
</dbReference>
<dbReference type="Gene3D" id="3.90.70.10">
    <property type="entry name" value="Cysteine proteinases"/>
    <property type="match status" value="1"/>
</dbReference>
<dbReference type="InterPro" id="IPR038765">
    <property type="entry name" value="Papain-like_cys_pep_sf"/>
</dbReference>
<keyword evidence="3" id="KW-0732">Signal</keyword>
<dbReference type="GO" id="GO:0008234">
    <property type="term" value="F:cysteine-type peptidase activity"/>
    <property type="evidence" value="ECO:0007669"/>
    <property type="project" value="UniProtKB-KW"/>
</dbReference>
<dbReference type="Pfam" id="PF00112">
    <property type="entry name" value="Peptidase_C1"/>
    <property type="match status" value="1"/>
</dbReference>
<name>A0AAV0E3W5_9ASTE</name>
<keyword evidence="4" id="KW-0378">Hydrolase</keyword>
<dbReference type="InterPro" id="IPR025661">
    <property type="entry name" value="Pept_asp_AS"/>
</dbReference>
<proteinExistence type="inferred from homology"/>
<dbReference type="GO" id="GO:0006508">
    <property type="term" value="P:proteolysis"/>
    <property type="evidence" value="ECO:0007669"/>
    <property type="project" value="UniProtKB-KW"/>
</dbReference>
<dbReference type="InterPro" id="IPR000668">
    <property type="entry name" value="Peptidase_C1A_C"/>
</dbReference>
<evidence type="ECO:0000256" key="7">
    <source>
        <dbReference type="SAM" id="Phobius"/>
    </source>
</evidence>
<organism evidence="10 11">
    <name type="scientific">Cuscuta epithymum</name>
    <dbReference type="NCBI Taxonomy" id="186058"/>
    <lineage>
        <taxon>Eukaryota</taxon>
        <taxon>Viridiplantae</taxon>
        <taxon>Streptophyta</taxon>
        <taxon>Embryophyta</taxon>
        <taxon>Tracheophyta</taxon>
        <taxon>Spermatophyta</taxon>
        <taxon>Magnoliopsida</taxon>
        <taxon>eudicotyledons</taxon>
        <taxon>Gunneridae</taxon>
        <taxon>Pentapetalae</taxon>
        <taxon>asterids</taxon>
        <taxon>lamiids</taxon>
        <taxon>Solanales</taxon>
        <taxon>Convolvulaceae</taxon>
        <taxon>Cuscuteae</taxon>
        <taxon>Cuscuta</taxon>
        <taxon>Cuscuta subgen. Cuscuta</taxon>
    </lineage>
</organism>
<keyword evidence="11" id="KW-1185">Reference proteome</keyword>
<dbReference type="PANTHER" id="PTHR12411">
    <property type="entry name" value="CYSTEINE PROTEASE FAMILY C1-RELATED"/>
    <property type="match status" value="1"/>
</dbReference>
<dbReference type="InterPro" id="IPR013128">
    <property type="entry name" value="Peptidase_C1A"/>
</dbReference>
<protein>
    <recommendedName>
        <fullName evidence="12">Cysteine protease</fullName>
    </recommendedName>
</protein>
<accession>A0AAV0E3W5</accession>
<keyword evidence="2" id="KW-0645">Protease</keyword>
<dbReference type="InterPro" id="IPR013201">
    <property type="entry name" value="Prot_inhib_I29"/>
</dbReference>
<keyword evidence="5" id="KW-0788">Thiol protease</keyword>
<gene>
    <name evidence="10" type="ORF">CEPIT_LOCUS20619</name>
</gene>
<dbReference type="InterPro" id="IPR000169">
    <property type="entry name" value="Pept_cys_AS"/>
</dbReference>
<evidence type="ECO:0000313" key="11">
    <source>
        <dbReference type="Proteomes" id="UP001152523"/>
    </source>
</evidence>
<comment type="similarity">
    <text evidence="1">Belongs to the peptidase C1 family.</text>
</comment>
<dbReference type="Proteomes" id="UP001152523">
    <property type="component" value="Unassembled WGS sequence"/>
</dbReference>
<evidence type="ECO:0000256" key="4">
    <source>
        <dbReference type="ARBA" id="ARBA00022801"/>
    </source>
</evidence>
<dbReference type="SMART" id="SM00848">
    <property type="entry name" value="Inhibitor_I29"/>
    <property type="match status" value="1"/>
</dbReference>
<reference evidence="10" key="1">
    <citation type="submission" date="2022-07" db="EMBL/GenBank/DDBJ databases">
        <authorList>
            <person name="Macas J."/>
            <person name="Novak P."/>
            <person name="Neumann P."/>
        </authorList>
    </citation>
    <scope>NUCLEOTIDE SEQUENCE</scope>
</reference>
<dbReference type="InterPro" id="IPR025660">
    <property type="entry name" value="Pept_his_AS"/>
</dbReference>
<dbReference type="AlphaFoldDB" id="A0AAV0E3W5"/>
<evidence type="ECO:0000256" key="1">
    <source>
        <dbReference type="ARBA" id="ARBA00008455"/>
    </source>
</evidence>
<evidence type="ECO:0000256" key="5">
    <source>
        <dbReference type="ARBA" id="ARBA00022807"/>
    </source>
</evidence>
<dbReference type="Pfam" id="PF08246">
    <property type="entry name" value="Inhibitor_I29"/>
    <property type="match status" value="1"/>
</dbReference>
<comment type="caution">
    <text evidence="10">The sequence shown here is derived from an EMBL/GenBank/DDBJ whole genome shotgun (WGS) entry which is preliminary data.</text>
</comment>
<evidence type="ECO:0000313" key="10">
    <source>
        <dbReference type="EMBL" id="CAH9114234.1"/>
    </source>
</evidence>
<dbReference type="PRINTS" id="PR00705">
    <property type="entry name" value="PAPAIN"/>
</dbReference>
<dbReference type="CDD" id="cd02248">
    <property type="entry name" value="Peptidase_C1A"/>
    <property type="match status" value="1"/>
</dbReference>
<evidence type="ECO:0000259" key="9">
    <source>
        <dbReference type="SMART" id="SM00848"/>
    </source>
</evidence>
<dbReference type="PROSITE" id="PS00640">
    <property type="entry name" value="THIOL_PROTEASE_ASN"/>
    <property type="match status" value="1"/>
</dbReference>